<keyword evidence="2" id="KW-0238">DNA-binding</keyword>
<evidence type="ECO:0000313" key="7">
    <source>
        <dbReference type="Proteomes" id="UP000632339"/>
    </source>
</evidence>
<dbReference type="InterPro" id="IPR018062">
    <property type="entry name" value="HTH_AraC-typ_CS"/>
</dbReference>
<dbReference type="InterPro" id="IPR018060">
    <property type="entry name" value="HTH_AraC"/>
</dbReference>
<dbReference type="Pfam" id="PF12833">
    <property type="entry name" value="HTH_18"/>
    <property type="match status" value="1"/>
</dbReference>
<comment type="caution">
    <text evidence="6">The sequence shown here is derived from an EMBL/GenBank/DDBJ whole genome shotgun (WGS) entry which is preliminary data.</text>
</comment>
<keyword evidence="7" id="KW-1185">Reference proteome</keyword>
<feature type="transmembrane region" description="Helical" evidence="4">
    <location>
        <begin position="105"/>
        <end position="124"/>
    </location>
</feature>
<dbReference type="Gene3D" id="1.10.10.60">
    <property type="entry name" value="Homeodomain-like"/>
    <property type="match status" value="1"/>
</dbReference>
<evidence type="ECO:0000256" key="2">
    <source>
        <dbReference type="ARBA" id="ARBA00023125"/>
    </source>
</evidence>
<keyword evidence="4" id="KW-0472">Membrane</keyword>
<feature type="transmembrane region" description="Helical" evidence="4">
    <location>
        <begin position="44"/>
        <end position="64"/>
    </location>
</feature>
<dbReference type="PRINTS" id="PR00032">
    <property type="entry name" value="HTHARAC"/>
</dbReference>
<evidence type="ECO:0000313" key="6">
    <source>
        <dbReference type="EMBL" id="GGM73631.1"/>
    </source>
</evidence>
<accession>A0ABQ2HBS1</accession>
<reference evidence="7" key="1">
    <citation type="journal article" date="2019" name="Int. J. Syst. Evol. Microbiol.">
        <title>The Global Catalogue of Microorganisms (GCM) 10K type strain sequencing project: providing services to taxonomists for standard genome sequencing and annotation.</title>
        <authorList>
            <consortium name="The Broad Institute Genomics Platform"/>
            <consortium name="The Broad Institute Genome Sequencing Center for Infectious Disease"/>
            <person name="Wu L."/>
            <person name="Ma J."/>
        </authorList>
    </citation>
    <scope>NUCLEOTIDE SEQUENCE [LARGE SCALE GENOMIC DNA]</scope>
    <source>
        <strain evidence="7">CGMCC 1.6375</strain>
    </source>
</reference>
<dbReference type="Proteomes" id="UP000632339">
    <property type="component" value="Unassembled WGS sequence"/>
</dbReference>
<proteinExistence type="predicted"/>
<dbReference type="RefSeq" id="WP_084599931.1">
    <property type="nucleotide sequence ID" value="NZ_BMLI01000001.1"/>
</dbReference>
<dbReference type="InterPro" id="IPR020449">
    <property type="entry name" value="Tscrpt_reg_AraC-type_HTH"/>
</dbReference>
<keyword evidence="1" id="KW-0805">Transcription regulation</keyword>
<dbReference type="PANTHER" id="PTHR43280:SF29">
    <property type="entry name" value="ARAC-FAMILY TRANSCRIPTIONAL REGULATOR"/>
    <property type="match status" value="1"/>
</dbReference>
<gene>
    <name evidence="6" type="ORF">GCM10010967_01510</name>
</gene>
<evidence type="ECO:0000256" key="1">
    <source>
        <dbReference type="ARBA" id="ARBA00023015"/>
    </source>
</evidence>
<feature type="transmembrane region" description="Helical" evidence="4">
    <location>
        <begin position="231"/>
        <end position="250"/>
    </location>
</feature>
<evidence type="ECO:0000256" key="4">
    <source>
        <dbReference type="SAM" id="Phobius"/>
    </source>
</evidence>
<dbReference type="SMART" id="SM00342">
    <property type="entry name" value="HTH_ARAC"/>
    <property type="match status" value="1"/>
</dbReference>
<feature type="transmembrane region" description="Helical" evidence="4">
    <location>
        <begin position="12"/>
        <end position="32"/>
    </location>
</feature>
<dbReference type="InterPro" id="IPR009057">
    <property type="entry name" value="Homeodomain-like_sf"/>
</dbReference>
<dbReference type="PANTHER" id="PTHR43280">
    <property type="entry name" value="ARAC-FAMILY TRANSCRIPTIONAL REGULATOR"/>
    <property type="match status" value="1"/>
</dbReference>
<dbReference type="EMBL" id="BMLI01000001">
    <property type="protein sequence ID" value="GGM73631.1"/>
    <property type="molecule type" value="Genomic_DNA"/>
</dbReference>
<protein>
    <recommendedName>
        <fullName evidence="5">HTH araC/xylS-type domain-containing protein</fullName>
    </recommendedName>
</protein>
<keyword evidence="4" id="KW-1133">Transmembrane helix</keyword>
<feature type="transmembrane region" description="Helical" evidence="4">
    <location>
        <begin position="166"/>
        <end position="186"/>
    </location>
</feature>
<evidence type="ECO:0000259" key="5">
    <source>
        <dbReference type="PROSITE" id="PS01124"/>
    </source>
</evidence>
<keyword evidence="4" id="KW-0812">Transmembrane</keyword>
<feature type="transmembrane region" description="Helical" evidence="4">
    <location>
        <begin position="70"/>
        <end position="93"/>
    </location>
</feature>
<feature type="domain" description="HTH araC/xylS-type" evidence="5">
    <location>
        <begin position="284"/>
        <end position="386"/>
    </location>
</feature>
<feature type="transmembrane region" description="Helical" evidence="4">
    <location>
        <begin position="207"/>
        <end position="225"/>
    </location>
</feature>
<name>A0ABQ2HBS1_9BACT</name>
<dbReference type="PROSITE" id="PS01124">
    <property type="entry name" value="HTH_ARAC_FAMILY_2"/>
    <property type="match status" value="1"/>
</dbReference>
<evidence type="ECO:0000256" key="3">
    <source>
        <dbReference type="ARBA" id="ARBA00023163"/>
    </source>
</evidence>
<dbReference type="PROSITE" id="PS00041">
    <property type="entry name" value="HTH_ARAC_FAMILY_1"/>
    <property type="match status" value="1"/>
</dbReference>
<organism evidence="6 7">
    <name type="scientific">Dyadobacter beijingensis</name>
    <dbReference type="NCBI Taxonomy" id="365489"/>
    <lineage>
        <taxon>Bacteria</taxon>
        <taxon>Pseudomonadati</taxon>
        <taxon>Bacteroidota</taxon>
        <taxon>Cytophagia</taxon>
        <taxon>Cytophagales</taxon>
        <taxon>Spirosomataceae</taxon>
        <taxon>Dyadobacter</taxon>
    </lineage>
</organism>
<sequence>MIPASPPIRADLFSLFILLGCVQGLILSYVFFSHAKGSNRQSNLLLGIIILSMVLIIGDVWLGYTNYMFRLIWLVDFSEPLNLLIAPATFLYIKAGVNQQPGKRSWLHFLPAIVYFLYMCALVYPQGFAFKYNANIGSFHPEMQRLAGTAYGSAWMFFTKWHINDLTFISMVIYQVASVVFLKNAFKKRGISFFTGEKNSLTWFRDFFLQLAFLVLVFFIVRISFRHDLGDHIIAAFIALIIYLTSFAVLRRSLFFHESGEKAVRKYEKSSLTPEIQSATLGKLQALMVSEKPFLDPGFSLPLLARRLGVSTHHLSQILNEELKQSFFDFLGAYRIQEAQRLLGDERNAYIKIEEIGQMVGYNSKSAFNTAFRKIAGSTPSEYRKKSVNQKY</sequence>
<keyword evidence="3" id="KW-0804">Transcription</keyword>
<dbReference type="SUPFAM" id="SSF46689">
    <property type="entry name" value="Homeodomain-like"/>
    <property type="match status" value="1"/>
</dbReference>